<organism evidence="1 2">
    <name type="scientific">Cirrhinus molitorella</name>
    <name type="common">mud carp</name>
    <dbReference type="NCBI Taxonomy" id="172907"/>
    <lineage>
        <taxon>Eukaryota</taxon>
        <taxon>Metazoa</taxon>
        <taxon>Chordata</taxon>
        <taxon>Craniata</taxon>
        <taxon>Vertebrata</taxon>
        <taxon>Euteleostomi</taxon>
        <taxon>Actinopterygii</taxon>
        <taxon>Neopterygii</taxon>
        <taxon>Teleostei</taxon>
        <taxon>Ostariophysi</taxon>
        <taxon>Cypriniformes</taxon>
        <taxon>Cyprinidae</taxon>
        <taxon>Labeoninae</taxon>
        <taxon>Labeonini</taxon>
        <taxon>Cirrhinus</taxon>
    </lineage>
</organism>
<proteinExistence type="predicted"/>
<reference evidence="1 2" key="1">
    <citation type="submission" date="2023-09" db="EMBL/GenBank/DDBJ databases">
        <authorList>
            <person name="Wang M."/>
        </authorList>
    </citation>
    <scope>NUCLEOTIDE SEQUENCE [LARGE SCALE GENOMIC DNA]</scope>
    <source>
        <strain evidence="1">GT-2023</strain>
        <tissue evidence="1">Liver</tissue>
    </source>
</reference>
<evidence type="ECO:0000313" key="1">
    <source>
        <dbReference type="EMBL" id="KAL1258192.1"/>
    </source>
</evidence>
<keyword evidence="2" id="KW-1185">Reference proteome</keyword>
<evidence type="ECO:0000313" key="2">
    <source>
        <dbReference type="Proteomes" id="UP001558613"/>
    </source>
</evidence>
<accession>A0ABR3M2W1</accession>
<comment type="caution">
    <text evidence="1">The sequence shown here is derived from an EMBL/GenBank/DDBJ whole genome shotgun (WGS) entry which is preliminary data.</text>
</comment>
<sequence>MWSPPSPAFTISVQSRNPVTCVPISSDGSLYCLPVSRLESPSRPCHVCSSFPHPAVPMAIPHTQTHTNGSSVGRRVKSESPFTLTKLDGAQRPSMGLVETQSLAPKCWAEGLSLLTSFAMLMVRRQLPSYMEHGLSEFPKGGKEE</sequence>
<dbReference type="Proteomes" id="UP001558613">
    <property type="component" value="Unassembled WGS sequence"/>
</dbReference>
<protein>
    <submittedName>
        <fullName evidence="1">Uncharacterized protein</fullName>
    </submittedName>
</protein>
<name>A0ABR3M2W1_9TELE</name>
<gene>
    <name evidence="1" type="ORF">QQF64_011436</name>
</gene>
<dbReference type="EMBL" id="JAYMGO010000017">
    <property type="protein sequence ID" value="KAL1258192.1"/>
    <property type="molecule type" value="Genomic_DNA"/>
</dbReference>